<evidence type="ECO:0000313" key="5">
    <source>
        <dbReference type="EMBL" id="KAG6756722.1"/>
    </source>
</evidence>
<reference evidence="5" key="1">
    <citation type="journal article" date="2020" name="bioRxiv">
        <title>Hybrid origin of Populus tomentosa Carr. identified through genome sequencing and phylogenomic analysis.</title>
        <authorList>
            <person name="An X."/>
            <person name="Gao K."/>
            <person name="Chen Z."/>
            <person name="Li J."/>
            <person name="Yang X."/>
            <person name="Yang X."/>
            <person name="Zhou J."/>
            <person name="Guo T."/>
            <person name="Zhao T."/>
            <person name="Huang S."/>
            <person name="Miao D."/>
            <person name="Khan W.U."/>
            <person name="Rao P."/>
            <person name="Ye M."/>
            <person name="Lei B."/>
            <person name="Liao W."/>
            <person name="Wang J."/>
            <person name="Ji L."/>
            <person name="Li Y."/>
            <person name="Guo B."/>
            <person name="Mustafa N.S."/>
            <person name="Li S."/>
            <person name="Yun Q."/>
            <person name="Keller S.R."/>
            <person name="Mao J."/>
            <person name="Zhang R."/>
            <person name="Strauss S.H."/>
        </authorList>
    </citation>
    <scope>NUCLEOTIDE SEQUENCE</scope>
    <source>
        <strain evidence="5">GM15</strain>
        <tissue evidence="5">Leaf</tissue>
    </source>
</reference>
<evidence type="ECO:0000256" key="1">
    <source>
        <dbReference type="ARBA" id="ARBA00004613"/>
    </source>
</evidence>
<keyword evidence="6" id="KW-1185">Reference proteome</keyword>
<evidence type="ECO:0000256" key="2">
    <source>
        <dbReference type="ARBA" id="ARBA00011073"/>
    </source>
</evidence>
<accession>A0A8X7YWL9</accession>
<protein>
    <recommendedName>
        <fullName evidence="7">Peptidase S8/S53 domain-containing protein</fullName>
    </recommendedName>
</protein>
<feature type="signal peptide" evidence="4">
    <location>
        <begin position="1"/>
        <end position="17"/>
    </location>
</feature>
<evidence type="ECO:0000313" key="6">
    <source>
        <dbReference type="Proteomes" id="UP000886885"/>
    </source>
</evidence>
<keyword evidence="3 4" id="KW-0732">Signal</keyword>
<comment type="caution">
    <text evidence="5">The sequence shown here is derived from an EMBL/GenBank/DDBJ whole genome shotgun (WGS) entry which is preliminary data.</text>
</comment>
<dbReference type="EMBL" id="JAAWWB010000021">
    <property type="protein sequence ID" value="KAG6756722.1"/>
    <property type="molecule type" value="Genomic_DNA"/>
</dbReference>
<dbReference type="InterPro" id="IPR045051">
    <property type="entry name" value="SBT"/>
</dbReference>
<evidence type="ECO:0000256" key="4">
    <source>
        <dbReference type="SAM" id="SignalP"/>
    </source>
</evidence>
<dbReference type="AlphaFoldDB" id="A0A8X7YWL9"/>
<organism evidence="5 6">
    <name type="scientific">Populus tomentosa</name>
    <name type="common">Chinese white poplar</name>
    <dbReference type="NCBI Taxonomy" id="118781"/>
    <lineage>
        <taxon>Eukaryota</taxon>
        <taxon>Viridiplantae</taxon>
        <taxon>Streptophyta</taxon>
        <taxon>Embryophyta</taxon>
        <taxon>Tracheophyta</taxon>
        <taxon>Spermatophyta</taxon>
        <taxon>Magnoliopsida</taxon>
        <taxon>eudicotyledons</taxon>
        <taxon>Gunneridae</taxon>
        <taxon>Pentapetalae</taxon>
        <taxon>rosids</taxon>
        <taxon>fabids</taxon>
        <taxon>Malpighiales</taxon>
        <taxon>Salicaceae</taxon>
        <taxon>Saliceae</taxon>
        <taxon>Populus</taxon>
    </lineage>
</organism>
<comment type="subcellular location">
    <subcellularLocation>
        <location evidence="1">Secreted</location>
    </subcellularLocation>
</comment>
<sequence>MLKSFLAIVITLTALDASELPGVVHVTRSQLHVVQTTRSWDYLGLSTHSPSNVLHKANKGEGIIIGILDTGIYLGHVNVCKQGSFNSLEMLIVSGEEVGFTGVVYPENPLINSWVTEGVGVIVARNPSDTYTLATGDNDFPCVVVDYELGTLMLFYIRSTRTPVVKTSPSKTLMGSPVATKPDIAAPGVSTLAATSAVAGPLEDGAWKTNPLGEPIFSRGSTGKLADPFDFGGGLVNPNKAAEPVLVYDMGTDDYRHYLCAVGYNNSSISLVVGKVTTCPSTKPSILDLNLPSITIPNLSKPVVLTRTVKNVGPDKNCQKLWSCQLHIQILD</sequence>
<comment type="similarity">
    <text evidence="2">Belongs to the peptidase S8 family.</text>
</comment>
<dbReference type="GO" id="GO:0005576">
    <property type="term" value="C:extracellular region"/>
    <property type="evidence" value="ECO:0007669"/>
    <property type="project" value="UniProtKB-SubCell"/>
</dbReference>
<evidence type="ECO:0000256" key="3">
    <source>
        <dbReference type="ARBA" id="ARBA00022729"/>
    </source>
</evidence>
<dbReference type="CDD" id="cd02120">
    <property type="entry name" value="PA_subtilisin_like"/>
    <property type="match status" value="1"/>
</dbReference>
<proteinExistence type="inferred from homology"/>
<dbReference type="OrthoDB" id="1099939at2759"/>
<dbReference type="PANTHER" id="PTHR10795">
    <property type="entry name" value="PROPROTEIN CONVERTASE SUBTILISIN/KEXIN"/>
    <property type="match status" value="1"/>
</dbReference>
<dbReference type="Proteomes" id="UP000886885">
    <property type="component" value="Chromosome 11A"/>
</dbReference>
<name>A0A8X7YWL9_POPTO</name>
<gene>
    <name evidence="5" type="ORF">POTOM_040162</name>
</gene>
<evidence type="ECO:0008006" key="7">
    <source>
        <dbReference type="Google" id="ProtNLM"/>
    </source>
</evidence>
<feature type="chain" id="PRO_5036462512" description="Peptidase S8/S53 domain-containing protein" evidence="4">
    <location>
        <begin position="18"/>
        <end position="332"/>
    </location>
</feature>